<evidence type="ECO:0000256" key="1">
    <source>
        <dbReference type="SAM" id="Coils"/>
    </source>
</evidence>
<evidence type="ECO:0000313" key="2">
    <source>
        <dbReference type="EMBL" id="OMJ95555.1"/>
    </source>
</evidence>
<organism evidence="2 3">
    <name type="scientific">Stentor coeruleus</name>
    <dbReference type="NCBI Taxonomy" id="5963"/>
    <lineage>
        <taxon>Eukaryota</taxon>
        <taxon>Sar</taxon>
        <taxon>Alveolata</taxon>
        <taxon>Ciliophora</taxon>
        <taxon>Postciliodesmatophora</taxon>
        <taxon>Heterotrichea</taxon>
        <taxon>Heterotrichida</taxon>
        <taxon>Stentoridae</taxon>
        <taxon>Stentor</taxon>
    </lineage>
</organism>
<keyword evidence="3" id="KW-1185">Reference proteome</keyword>
<dbReference type="GO" id="GO:0005929">
    <property type="term" value="C:cilium"/>
    <property type="evidence" value="ECO:0007669"/>
    <property type="project" value="GOC"/>
</dbReference>
<dbReference type="AlphaFoldDB" id="A0A1R2D2R4"/>
<reference evidence="2 3" key="1">
    <citation type="submission" date="2016-11" db="EMBL/GenBank/DDBJ databases">
        <title>The macronuclear genome of Stentor coeruleus: a giant cell with tiny introns.</title>
        <authorList>
            <person name="Slabodnick M."/>
            <person name="Ruby J.G."/>
            <person name="Reiff S.B."/>
            <person name="Swart E.C."/>
            <person name="Gosai S."/>
            <person name="Prabakaran S."/>
            <person name="Witkowska E."/>
            <person name="Larue G.E."/>
            <person name="Fisher S."/>
            <person name="Freeman R.M."/>
            <person name="Gunawardena J."/>
            <person name="Chu W."/>
            <person name="Stover N.A."/>
            <person name="Gregory B.D."/>
            <person name="Nowacki M."/>
            <person name="Derisi J."/>
            <person name="Roy S.W."/>
            <person name="Marshall W.F."/>
            <person name="Sood P."/>
        </authorList>
    </citation>
    <scope>NUCLEOTIDE SEQUENCE [LARGE SCALE GENOMIC DNA]</scope>
    <source>
        <strain evidence="2">WM001</strain>
    </source>
</reference>
<evidence type="ECO:0000313" key="3">
    <source>
        <dbReference type="Proteomes" id="UP000187209"/>
    </source>
</evidence>
<comment type="caution">
    <text evidence="2">The sequence shown here is derived from an EMBL/GenBank/DDBJ whole genome shotgun (WGS) entry which is preliminary data.</text>
</comment>
<gene>
    <name evidence="2" type="ORF">SteCoe_964</name>
</gene>
<dbReference type="PANTHER" id="PTHR31540">
    <property type="entry name" value="CENTROSOMAL PROTEIN OF 131 KDA"/>
    <property type="match status" value="1"/>
</dbReference>
<dbReference type="GO" id="GO:0035735">
    <property type="term" value="P:intraciliary transport involved in cilium assembly"/>
    <property type="evidence" value="ECO:0007669"/>
    <property type="project" value="InterPro"/>
</dbReference>
<accession>A0A1R2D2R4</accession>
<feature type="coiled-coil region" evidence="1">
    <location>
        <begin position="91"/>
        <end position="150"/>
    </location>
</feature>
<dbReference type="OrthoDB" id="304894at2759"/>
<protein>
    <submittedName>
        <fullName evidence="2">Uncharacterized protein</fullName>
    </submittedName>
</protein>
<feature type="coiled-coil region" evidence="1">
    <location>
        <begin position="205"/>
        <end position="232"/>
    </location>
</feature>
<proteinExistence type="predicted"/>
<dbReference type="PANTHER" id="PTHR31540:SF1">
    <property type="entry name" value="CENTROSOMAL PROTEIN OF 131 KDA"/>
    <property type="match status" value="1"/>
</dbReference>
<dbReference type="InterPro" id="IPR030465">
    <property type="entry name" value="CEP131"/>
</dbReference>
<keyword evidence="1" id="KW-0175">Coiled coil</keyword>
<name>A0A1R2D2R4_9CILI</name>
<sequence>MGDYSRNSSLRSSDKYSNLMSFLESQDTATKLTFLDNISPDPEALGAYSEAKVKLITLKLELEEAHKTVDSLKLMLDKQKFTNEEQERVWQDKLNRELTKQQKSYEEALEKNVLFIESLLKEKEQRLKLINELQMQLNNNEENYKSQIAALHEYYKKELKKSKDAWVTTEKLKREKWQKDKAKEIKELTARGLEPEITRLVNDNRQRLEEKEQKYRGEMKALKEELETKYNDEIKRVRDNLNYKHDQMIEKEREIYSNRIKELTANQEMEIKSIRNRWNQELFDEKSKLESMYKEEIRLWQEKARNAEFQLKQQKETIEITYL</sequence>
<dbReference type="EMBL" id="MPUH01000010">
    <property type="protein sequence ID" value="OMJ95555.1"/>
    <property type="molecule type" value="Genomic_DNA"/>
</dbReference>
<dbReference type="Proteomes" id="UP000187209">
    <property type="component" value="Unassembled WGS sequence"/>
</dbReference>